<evidence type="ECO:0000259" key="9">
    <source>
        <dbReference type="Pfam" id="PF13231"/>
    </source>
</evidence>
<name>X1JQT1_9ZZZZ</name>
<feature type="transmembrane region" description="Helical" evidence="8">
    <location>
        <begin position="158"/>
        <end position="190"/>
    </location>
</feature>
<dbReference type="AlphaFoldDB" id="X1JQT1"/>
<evidence type="ECO:0000256" key="6">
    <source>
        <dbReference type="ARBA" id="ARBA00022989"/>
    </source>
</evidence>
<reference evidence="10" key="1">
    <citation type="journal article" date="2014" name="Front. Microbiol.">
        <title>High frequency of phylogenetically diverse reductive dehalogenase-homologous genes in deep subseafloor sedimentary metagenomes.</title>
        <authorList>
            <person name="Kawai M."/>
            <person name="Futagami T."/>
            <person name="Toyoda A."/>
            <person name="Takaki Y."/>
            <person name="Nishi S."/>
            <person name="Hori S."/>
            <person name="Arai W."/>
            <person name="Tsubouchi T."/>
            <person name="Morono Y."/>
            <person name="Uchiyama I."/>
            <person name="Ito T."/>
            <person name="Fujiyama A."/>
            <person name="Inagaki F."/>
            <person name="Takami H."/>
        </authorList>
    </citation>
    <scope>NUCLEOTIDE SEQUENCE</scope>
    <source>
        <strain evidence="10">Expedition CK06-06</strain>
    </source>
</reference>
<feature type="transmembrane region" description="Helical" evidence="8">
    <location>
        <begin position="77"/>
        <end position="98"/>
    </location>
</feature>
<keyword evidence="2" id="KW-1003">Cell membrane</keyword>
<protein>
    <recommendedName>
        <fullName evidence="9">Glycosyltransferase RgtA/B/C/D-like domain-containing protein</fullName>
    </recommendedName>
</protein>
<keyword evidence="4" id="KW-0808">Transferase</keyword>
<feature type="transmembrane region" description="Helical" evidence="8">
    <location>
        <begin position="130"/>
        <end position="146"/>
    </location>
</feature>
<feature type="domain" description="Glycosyltransferase RgtA/B/C/D-like" evidence="9">
    <location>
        <begin position="57"/>
        <end position="223"/>
    </location>
</feature>
<organism evidence="10">
    <name type="scientific">marine sediment metagenome</name>
    <dbReference type="NCBI Taxonomy" id="412755"/>
    <lineage>
        <taxon>unclassified sequences</taxon>
        <taxon>metagenomes</taxon>
        <taxon>ecological metagenomes</taxon>
    </lineage>
</organism>
<keyword evidence="6 8" id="KW-1133">Transmembrane helix</keyword>
<evidence type="ECO:0000256" key="8">
    <source>
        <dbReference type="SAM" id="Phobius"/>
    </source>
</evidence>
<feature type="transmembrane region" description="Helical" evidence="8">
    <location>
        <begin position="107"/>
        <end position="124"/>
    </location>
</feature>
<feature type="transmembrane region" description="Helical" evidence="8">
    <location>
        <begin position="210"/>
        <end position="228"/>
    </location>
</feature>
<evidence type="ECO:0000256" key="5">
    <source>
        <dbReference type="ARBA" id="ARBA00022692"/>
    </source>
</evidence>
<keyword evidence="3" id="KW-0328">Glycosyltransferase</keyword>
<keyword evidence="5 8" id="KW-0812">Transmembrane</keyword>
<evidence type="ECO:0000313" key="10">
    <source>
        <dbReference type="EMBL" id="GAH96422.1"/>
    </source>
</evidence>
<sequence>MSNKKIVLILFSSLLIVMGLELYNLTAISLWHDEAFSALLTQYNFKEMIHRISLDVHPPFYYIVLRGWNFFFGNSLFSLRSFSVFFGVLAILSVYLLVKEAFKNKKLALLSSVLLAFNSFQIQYAMEARMYSLALFVIILSSYLLIKSLKSQKLIWWFLYALAIIAGIYTHYFFFFLVGAQGIFFLYWIIKNSQFNFLESLRNKNFKLGLGAYLVVAFSYLPWLRIFLNQLKQ</sequence>
<dbReference type="GO" id="GO:0005886">
    <property type="term" value="C:plasma membrane"/>
    <property type="evidence" value="ECO:0007669"/>
    <property type="project" value="UniProtKB-SubCell"/>
</dbReference>
<evidence type="ECO:0000256" key="7">
    <source>
        <dbReference type="ARBA" id="ARBA00023136"/>
    </source>
</evidence>
<keyword evidence="7 8" id="KW-0472">Membrane</keyword>
<proteinExistence type="predicted"/>
<dbReference type="Pfam" id="PF13231">
    <property type="entry name" value="PMT_2"/>
    <property type="match status" value="1"/>
</dbReference>
<dbReference type="InterPro" id="IPR038731">
    <property type="entry name" value="RgtA/B/C-like"/>
</dbReference>
<evidence type="ECO:0000256" key="4">
    <source>
        <dbReference type="ARBA" id="ARBA00022679"/>
    </source>
</evidence>
<dbReference type="GO" id="GO:0010041">
    <property type="term" value="P:response to iron(III) ion"/>
    <property type="evidence" value="ECO:0007669"/>
    <property type="project" value="TreeGrafter"/>
</dbReference>
<gene>
    <name evidence="10" type="ORF">S06H3_01236</name>
</gene>
<evidence type="ECO:0000256" key="2">
    <source>
        <dbReference type="ARBA" id="ARBA00022475"/>
    </source>
</evidence>
<evidence type="ECO:0000256" key="1">
    <source>
        <dbReference type="ARBA" id="ARBA00004651"/>
    </source>
</evidence>
<dbReference type="EMBL" id="BARV01000297">
    <property type="protein sequence ID" value="GAH96422.1"/>
    <property type="molecule type" value="Genomic_DNA"/>
</dbReference>
<comment type="subcellular location">
    <subcellularLocation>
        <location evidence="1">Cell membrane</location>
        <topology evidence="1">Multi-pass membrane protein</topology>
    </subcellularLocation>
</comment>
<dbReference type="GO" id="GO:0008610">
    <property type="term" value="P:lipid biosynthetic process"/>
    <property type="evidence" value="ECO:0007669"/>
    <property type="project" value="UniProtKB-ARBA"/>
</dbReference>
<dbReference type="PANTHER" id="PTHR33908:SF3">
    <property type="entry name" value="UNDECAPRENYL PHOSPHATE-ALPHA-4-AMINO-4-DEOXY-L-ARABINOSE ARABINOSYL TRANSFERASE"/>
    <property type="match status" value="1"/>
</dbReference>
<dbReference type="InterPro" id="IPR050297">
    <property type="entry name" value="LipidA_mod_glycosyltrf_83"/>
</dbReference>
<comment type="caution">
    <text evidence="10">The sequence shown here is derived from an EMBL/GenBank/DDBJ whole genome shotgun (WGS) entry which is preliminary data.</text>
</comment>
<dbReference type="PANTHER" id="PTHR33908">
    <property type="entry name" value="MANNOSYLTRANSFERASE YKCB-RELATED"/>
    <property type="match status" value="1"/>
</dbReference>
<evidence type="ECO:0000256" key="3">
    <source>
        <dbReference type="ARBA" id="ARBA00022676"/>
    </source>
</evidence>
<dbReference type="GO" id="GO:0016763">
    <property type="term" value="F:pentosyltransferase activity"/>
    <property type="evidence" value="ECO:0007669"/>
    <property type="project" value="TreeGrafter"/>
</dbReference>
<feature type="non-terminal residue" evidence="10">
    <location>
        <position position="233"/>
    </location>
</feature>
<accession>X1JQT1</accession>